<evidence type="ECO:0000313" key="8">
    <source>
        <dbReference type="EMBL" id="BAJ06506.1"/>
    </source>
</evidence>
<reference evidence="8" key="6">
    <citation type="journal article" date="1992" name="Nucleic Acids Res.">
        <title>Identical resolvases are encoded by Pseudomonas TOL plasmids pWW53 and pDK1.</title>
        <authorList>
            <person name="Assinder S.J."/>
            <person name="De Marco P."/>
            <person name="Sayers J.R."/>
            <person name="Shaw L.E."/>
            <person name="Winson M.K."/>
            <person name="Williams P.A."/>
        </authorList>
    </citation>
    <scope>NUCLEOTIDE SEQUENCE</scope>
    <source>
        <strain evidence="8">HS1</strain>
        <plasmid evidence="8">pDK1</plasmid>
    </source>
</reference>
<geneLocation type="plasmid" evidence="8">
    <name>pDK1</name>
</geneLocation>
<evidence type="ECO:0000259" key="7">
    <source>
        <dbReference type="PROSITE" id="PS01124"/>
    </source>
</evidence>
<organism evidence="8">
    <name type="scientific">Pseudomonas putida</name>
    <name type="common">Arthrobacter siderocapsulatus</name>
    <dbReference type="NCBI Taxonomy" id="303"/>
    <lineage>
        <taxon>Bacteria</taxon>
        <taxon>Pseudomonadati</taxon>
        <taxon>Pseudomonadota</taxon>
        <taxon>Gammaproteobacteria</taxon>
        <taxon>Pseudomonadales</taxon>
        <taxon>Pseudomonadaceae</taxon>
        <taxon>Pseudomonas</taxon>
    </lineage>
</organism>
<dbReference type="InterPro" id="IPR018062">
    <property type="entry name" value="HTH_AraC-typ_CS"/>
</dbReference>
<dbReference type="GO" id="GO:0005737">
    <property type="term" value="C:cytoplasm"/>
    <property type="evidence" value="ECO:0007669"/>
    <property type="project" value="UniProtKB-SubCell"/>
</dbReference>
<keyword evidence="2" id="KW-0805">Transcription regulation</keyword>
<dbReference type="Pfam" id="PF12833">
    <property type="entry name" value="HTH_18"/>
    <property type="match status" value="1"/>
</dbReference>
<dbReference type="InterPro" id="IPR009057">
    <property type="entry name" value="Homeodomain-like_sf"/>
</dbReference>
<keyword evidence="5" id="KW-0804">Transcription</keyword>
<comment type="subcellular location">
    <subcellularLocation>
        <location evidence="1">Cytoplasm</location>
    </subcellularLocation>
</comment>
<reference evidence="8" key="3">
    <citation type="journal article" date="1988" name="J. Gen. Microbiol.">
        <title>Physical and functional mapping of two cointegrate plasmids derived from RP4 and TOL plasmid pDK1.</title>
        <authorList>
            <person name="Shaw L.E."/>
            <person name="Williams P.A."/>
        </authorList>
    </citation>
    <scope>NUCLEOTIDE SEQUENCE</scope>
    <source>
        <strain evidence="8">HS1</strain>
        <plasmid evidence="8">pDK1</plasmid>
    </source>
</reference>
<evidence type="ECO:0000256" key="1">
    <source>
        <dbReference type="ARBA" id="ARBA00004496"/>
    </source>
</evidence>
<dbReference type="PANTHER" id="PTHR46796:SF6">
    <property type="entry name" value="ARAC SUBFAMILY"/>
    <property type="match status" value="1"/>
</dbReference>
<name>D5MPG0_PSEPU</name>
<dbReference type="Pfam" id="PF14525">
    <property type="entry name" value="AraC_binding_2"/>
    <property type="match status" value="1"/>
</dbReference>
<reference evidence="8" key="1">
    <citation type="journal article" date="1981" name="J. Bacteriol.">
        <title>Isolation and characterization of spontaneously occurring TOL plasmid mutants of Pseudomonas putida HS1.</title>
        <authorList>
            <person name="Kunz D.A."/>
            <person name="Chapman P.J."/>
        </authorList>
    </citation>
    <scope>NUCLEOTIDE SEQUENCE</scope>
    <source>
        <strain evidence="8">HS1</strain>
        <plasmid evidence="8">pDK1</plasmid>
    </source>
</reference>
<dbReference type="RefSeq" id="WP_013100939.1">
    <property type="nucleotide sequence ID" value="NC_014124.1"/>
</dbReference>
<accession>D5MPG0</accession>
<sequence>MDFCLLNEKSQIFVHAEPYAVSDYVNQYVGTHSIRLPKGGRPAGRLHHRIFGCLDLCRISYGGSVRVISPGLETCYHLQIILKGHCLWRGYGQEHYFSPGELLLLNPDDQADLTYSEDCEKFIVKLPSVVLDRACSDNNWHKPREGIRFAARHNLQQLDGFINLLGLVCDEAEHTKSMPRVQEHYAGIIASKLLEMLGSNVSREIFSKGNPSFERVVQFIEENLKRNISLERLAELALMSPRSLYTLFEKHAGTTPKNYIRNRKLECIRARLSDPNANVRSVTEMALDYGFFHTGRFAENYRSTFGELPSDTLRRRKMKWLDPEESLPPLP</sequence>
<dbReference type="Gene3D" id="1.10.10.60">
    <property type="entry name" value="Homeodomain-like"/>
    <property type="match status" value="1"/>
</dbReference>
<feature type="domain" description="HTH araC/xylS-type" evidence="7">
    <location>
        <begin position="214"/>
        <end position="315"/>
    </location>
</feature>
<dbReference type="InterPro" id="IPR037923">
    <property type="entry name" value="HTH-like"/>
</dbReference>
<reference evidence="8" key="9">
    <citation type="journal article" date="2012" name="Environ. Microbiol.">
        <title>ParI, an orphan ParA family protein from Pseudomonas putida KT2440-specific genomic island, interferes with the partition system of IncP-7 plasmids.</title>
        <authorList>
            <person name="Miyakoshi M."/>
            <person name="Shintani M."/>
            <person name="Inoue K."/>
            <person name="Terabayashi T."/>
            <person name="Sai F."/>
            <person name="Ohkuma M."/>
            <person name="Nojiri H."/>
            <person name="Nagata Y."/>
            <person name="Tsuda M."/>
        </authorList>
    </citation>
    <scope>NUCLEOTIDE SEQUENCE</scope>
    <source>
        <strain evidence="8">HS1</strain>
        <plasmid evidence="8">pDK1</plasmid>
    </source>
</reference>
<dbReference type="PROSITE" id="PS01124">
    <property type="entry name" value="HTH_ARAC_FAMILY_2"/>
    <property type="match status" value="1"/>
</dbReference>
<keyword evidence="4" id="KW-0010">Activator</keyword>
<dbReference type="SUPFAM" id="SSF51215">
    <property type="entry name" value="Regulatory protein AraC"/>
    <property type="match status" value="1"/>
</dbReference>
<reference evidence="8" key="7">
    <citation type="journal article" date="1993" name="J. Gen. Microbiol.">
        <title>A comparison of the multiple alleles of xylS carried by TOL plasmids pWW53 and pDK1 and its implications for their evolutionary relationship.</title>
        <authorList>
            <person name="Assinder S.J."/>
            <person name="de Marco P."/>
            <person name="Osborne D.J."/>
            <person name="Poh C.L."/>
            <person name="Shaw L.E."/>
            <person name="Winson M.K."/>
            <person name="Williams P.A."/>
        </authorList>
    </citation>
    <scope>NUCLEOTIDE SEQUENCE</scope>
    <source>
        <strain evidence="8">HS1</strain>
        <plasmid evidence="8">pDK1</plasmid>
    </source>
</reference>
<reference evidence="8" key="2">
    <citation type="journal article" date="1981" name="J. Bacteriol.">
        <title>Metabolism of allylglycine and cis-crotylglycine by Pseudomonas putida (arvilla) mt-2 harboring a TOL plasmid.</title>
        <authorList>
            <person name="Kunz D.A."/>
            <person name="Ribbons D.W."/>
            <person name="Chapman P.J."/>
        </authorList>
    </citation>
    <scope>NUCLEOTIDE SEQUENCE</scope>
    <source>
        <strain evidence="8">HS1</strain>
        <plasmid evidence="8">pDK1</plasmid>
    </source>
</reference>
<dbReference type="InterPro" id="IPR018060">
    <property type="entry name" value="HTH_AraC"/>
</dbReference>
<evidence type="ECO:0000256" key="4">
    <source>
        <dbReference type="ARBA" id="ARBA00023159"/>
    </source>
</evidence>
<dbReference type="GO" id="GO:0043565">
    <property type="term" value="F:sequence-specific DNA binding"/>
    <property type="evidence" value="ECO:0007669"/>
    <property type="project" value="InterPro"/>
</dbReference>
<evidence type="ECO:0000256" key="2">
    <source>
        <dbReference type="ARBA" id="ARBA00023015"/>
    </source>
</evidence>
<dbReference type="EMBL" id="AB434906">
    <property type="protein sequence ID" value="BAJ06506.1"/>
    <property type="molecule type" value="Genomic_DNA"/>
</dbReference>
<protein>
    <submittedName>
        <fullName evidence="8">Transcriptional activator of xyl-meta pathway operon</fullName>
    </submittedName>
</protein>
<dbReference type="SMART" id="SM00342">
    <property type="entry name" value="HTH_ARAC"/>
    <property type="match status" value="1"/>
</dbReference>
<reference evidence="8" key="4">
    <citation type="journal article" date="1990" name="SAAS Bull. Biochem. Biotechnol.">
        <title>Molecular cloning of the xylL-xylE region from the P. putida TOL plasmid, pDK1.</title>
        <authorList>
            <person name="Voss J.A."/>
            <person name="Khedairy H."/>
            <person name="Baker R.F."/>
            <person name="Benjamin R.C."/>
        </authorList>
    </citation>
    <scope>NUCLEOTIDE SEQUENCE</scope>
    <source>
        <strain evidence="8">HS1</strain>
        <plasmid evidence="8">pDK1</plasmid>
    </source>
</reference>
<dbReference type="SMR" id="D5MPG0"/>
<dbReference type="AlphaFoldDB" id="D5MPG0"/>
<gene>
    <name evidence="8" type="primary">xylS</name>
</gene>
<reference evidence="8" key="5">
    <citation type="journal article" date="1991" name="J. Bacteriol.">
        <title>Nucleotide sequence of xylE from the TOL pDK1 plasmid and structural comparison with isofunctional catechol-2,3-dioxygenase genes from TOL, pWW0 and NAH7.</title>
        <authorList>
            <person name="Benjamin R.C."/>
            <person name="Voss J.A."/>
            <person name="Kunz D.A."/>
        </authorList>
    </citation>
    <scope>NUCLEOTIDE SEQUENCE</scope>
    <source>
        <strain evidence="8">HS1</strain>
        <plasmid evidence="8">pDK1</plasmid>
    </source>
</reference>
<evidence type="ECO:0000256" key="5">
    <source>
        <dbReference type="ARBA" id="ARBA00023163"/>
    </source>
</evidence>
<reference evidence="8" key="8">
    <citation type="journal article" date="2010" name="J. Bacteriol.">
        <title>Complete Nucleotide Sequence of TOL Plasmid pDK1 Provides Evidence for Evolutionary History of IncP-7 Catabolic Plasmids.</title>
        <authorList>
            <person name="Yano H."/>
            <person name="Miyakoshi M."/>
            <person name="Ohshima K."/>
            <person name="Tabata M."/>
            <person name="Nagara Y."/>
            <person name="Hattori M."/>
            <person name="Tsuda M."/>
        </authorList>
    </citation>
    <scope>NUCLEOTIDE SEQUENCE</scope>
    <source>
        <strain evidence="8">HS1</strain>
        <plasmid evidence="8">pDK1</plasmid>
    </source>
</reference>
<keyword evidence="8" id="KW-0614">Plasmid</keyword>
<dbReference type="SUPFAM" id="SSF46689">
    <property type="entry name" value="Homeodomain-like"/>
    <property type="match status" value="1"/>
</dbReference>
<comment type="function">
    <text evidence="6">Regulatory protein of the TOL plasmid xyl operons. XylS activates the xylXYZLTEGFJQKIH operon required for the degradation of toluene, m-xylene and p-xylene.</text>
</comment>
<evidence type="ECO:0000256" key="6">
    <source>
        <dbReference type="ARBA" id="ARBA00037345"/>
    </source>
</evidence>
<dbReference type="InterPro" id="IPR050204">
    <property type="entry name" value="AraC_XylS_family_regulators"/>
</dbReference>
<dbReference type="GO" id="GO:0003700">
    <property type="term" value="F:DNA-binding transcription factor activity"/>
    <property type="evidence" value="ECO:0007669"/>
    <property type="project" value="InterPro"/>
</dbReference>
<dbReference type="PROSITE" id="PS00041">
    <property type="entry name" value="HTH_ARAC_FAMILY_1"/>
    <property type="match status" value="1"/>
</dbReference>
<dbReference type="InterPro" id="IPR035418">
    <property type="entry name" value="AraC-bd_2"/>
</dbReference>
<dbReference type="GO" id="GO:0009893">
    <property type="term" value="P:positive regulation of metabolic process"/>
    <property type="evidence" value="ECO:0007669"/>
    <property type="project" value="UniProtKB-ARBA"/>
</dbReference>
<keyword evidence="3" id="KW-0238">DNA-binding</keyword>
<proteinExistence type="predicted"/>
<dbReference type="PANTHER" id="PTHR46796">
    <property type="entry name" value="HTH-TYPE TRANSCRIPTIONAL ACTIVATOR RHAS-RELATED"/>
    <property type="match status" value="1"/>
</dbReference>
<evidence type="ECO:0000256" key="3">
    <source>
        <dbReference type="ARBA" id="ARBA00023125"/>
    </source>
</evidence>